<keyword evidence="2" id="KW-1185">Reference proteome</keyword>
<accession>A0A0R3TBZ0</accession>
<evidence type="ECO:0000313" key="1">
    <source>
        <dbReference type="EMBL" id="VDO00437.1"/>
    </source>
</evidence>
<dbReference type="EMBL" id="UZAE01003329">
    <property type="protein sequence ID" value="VDO00437.1"/>
    <property type="molecule type" value="Genomic_DNA"/>
</dbReference>
<proteinExistence type="predicted"/>
<name>A0A0R3TBZ0_RODNA</name>
<protein>
    <submittedName>
        <fullName evidence="3">Mediator of RNA polymerase II transcription subunit 13</fullName>
    </submittedName>
</protein>
<dbReference type="Proteomes" id="UP000278807">
    <property type="component" value="Unassembled WGS sequence"/>
</dbReference>
<evidence type="ECO:0000313" key="3">
    <source>
        <dbReference type="WBParaSite" id="HNAJ_0000457901-mRNA-1"/>
    </source>
</evidence>
<dbReference type="WBParaSite" id="HNAJ_0000457901-mRNA-1">
    <property type="protein sequence ID" value="HNAJ_0000457901-mRNA-1"/>
    <property type="gene ID" value="HNAJ_0000457901"/>
</dbReference>
<gene>
    <name evidence="1" type="ORF">HNAJ_LOCUS4577</name>
</gene>
<organism evidence="3">
    <name type="scientific">Rodentolepis nana</name>
    <name type="common">Dwarf tapeworm</name>
    <name type="synonym">Hymenolepis nana</name>
    <dbReference type="NCBI Taxonomy" id="102285"/>
    <lineage>
        <taxon>Eukaryota</taxon>
        <taxon>Metazoa</taxon>
        <taxon>Spiralia</taxon>
        <taxon>Lophotrochozoa</taxon>
        <taxon>Platyhelminthes</taxon>
        <taxon>Cestoda</taxon>
        <taxon>Eucestoda</taxon>
        <taxon>Cyclophyllidea</taxon>
        <taxon>Hymenolepididae</taxon>
        <taxon>Rodentolepis</taxon>
    </lineage>
</organism>
<reference evidence="3" key="1">
    <citation type="submission" date="2017-02" db="UniProtKB">
        <authorList>
            <consortium name="WormBaseParasite"/>
        </authorList>
    </citation>
    <scope>IDENTIFICATION</scope>
</reference>
<reference evidence="1 2" key="2">
    <citation type="submission" date="2018-11" db="EMBL/GenBank/DDBJ databases">
        <authorList>
            <consortium name="Pathogen Informatics"/>
        </authorList>
    </citation>
    <scope>NUCLEOTIDE SEQUENCE [LARGE SCALE GENOMIC DNA]</scope>
</reference>
<dbReference type="AlphaFoldDB" id="A0A0R3TBZ0"/>
<evidence type="ECO:0000313" key="2">
    <source>
        <dbReference type="Proteomes" id="UP000278807"/>
    </source>
</evidence>
<sequence length="145" mass="15891">MARRLQTVLCLRTYSTVGYRINPKLALLLSDALGGNQRPGLVLLLSDQPRVMWHADPVRTLANGSAIIAYPLDIVASLCDSFTLLADRPGTYVKCLQQQHGALMEGNTSPIIFKCLPALTCAAKQHMHYSTSWDLDKYASISTGD</sequence>